<evidence type="ECO:0000313" key="9">
    <source>
        <dbReference type="Proteomes" id="UP000601435"/>
    </source>
</evidence>
<dbReference type="PANTHER" id="PTHR11319">
    <property type="entry name" value="G PROTEIN-COUPLED RECEPTOR-RELATED"/>
    <property type="match status" value="1"/>
</dbReference>
<keyword evidence="2 6" id="KW-0812">Transmembrane</keyword>
<feature type="region of interest" description="Disordered" evidence="5">
    <location>
        <begin position="1431"/>
        <end position="1451"/>
    </location>
</feature>
<feature type="transmembrane region" description="Helical" evidence="6">
    <location>
        <begin position="768"/>
        <end position="788"/>
    </location>
</feature>
<dbReference type="InterPro" id="IPR006626">
    <property type="entry name" value="PbH1"/>
</dbReference>
<feature type="transmembrane region" description="Helical" evidence="6">
    <location>
        <begin position="824"/>
        <end position="844"/>
    </location>
</feature>
<dbReference type="InterPro" id="IPR009030">
    <property type="entry name" value="Growth_fac_rcpt_cys_sf"/>
</dbReference>
<evidence type="ECO:0000256" key="1">
    <source>
        <dbReference type="ARBA" id="ARBA00004141"/>
    </source>
</evidence>
<reference evidence="8" key="1">
    <citation type="submission" date="2021-02" db="EMBL/GenBank/DDBJ databases">
        <authorList>
            <person name="Dougan E. K."/>
            <person name="Rhodes N."/>
            <person name="Thang M."/>
            <person name="Chan C."/>
        </authorList>
    </citation>
    <scope>NUCLEOTIDE SEQUENCE</scope>
</reference>
<keyword evidence="9" id="KW-1185">Reference proteome</keyword>
<dbReference type="SMART" id="SM01411">
    <property type="entry name" value="Ephrin_rec_like"/>
    <property type="match status" value="3"/>
</dbReference>
<dbReference type="InterPro" id="IPR035897">
    <property type="entry name" value="Toll_tir_struct_dom_sf"/>
</dbReference>
<dbReference type="EMBL" id="CAJNJA010074164">
    <property type="protein sequence ID" value="CAE7911577.1"/>
    <property type="molecule type" value="Genomic_DNA"/>
</dbReference>
<dbReference type="SUPFAM" id="SSF51126">
    <property type="entry name" value="Pectin lyase-like"/>
    <property type="match status" value="1"/>
</dbReference>
<dbReference type="Pfam" id="PF07699">
    <property type="entry name" value="Ephrin_rec_like"/>
    <property type="match status" value="1"/>
</dbReference>
<dbReference type="GO" id="GO:0016020">
    <property type="term" value="C:membrane"/>
    <property type="evidence" value="ECO:0007669"/>
    <property type="project" value="UniProtKB-SubCell"/>
</dbReference>
<feature type="non-terminal residue" evidence="8">
    <location>
        <position position="1602"/>
    </location>
</feature>
<keyword evidence="3 6" id="KW-1133">Transmembrane helix</keyword>
<dbReference type="InterPro" id="IPR027359">
    <property type="entry name" value="Volt_channel_dom_sf"/>
</dbReference>
<comment type="subcellular location">
    <subcellularLocation>
        <location evidence="1">Membrane</location>
        <topology evidence="1">Multi-pass membrane protein</topology>
    </subcellularLocation>
</comment>
<dbReference type="SUPFAM" id="SSF57184">
    <property type="entry name" value="Growth factor receptor domain"/>
    <property type="match status" value="1"/>
</dbReference>
<gene>
    <name evidence="8" type="primary">Scube3</name>
    <name evidence="8" type="ORF">SNEC2469_LOCUS31088</name>
</gene>
<dbReference type="SMART" id="SM00710">
    <property type="entry name" value="PbH1"/>
    <property type="match status" value="4"/>
</dbReference>
<dbReference type="InterPro" id="IPR011050">
    <property type="entry name" value="Pectin_lyase_fold/virulence"/>
</dbReference>
<feature type="transmembrane region" description="Helical" evidence="6">
    <location>
        <begin position="713"/>
        <end position="741"/>
    </location>
</feature>
<evidence type="ECO:0000256" key="2">
    <source>
        <dbReference type="ARBA" id="ARBA00022692"/>
    </source>
</evidence>
<proteinExistence type="predicted"/>
<feature type="transmembrane region" description="Helical" evidence="6">
    <location>
        <begin position="535"/>
        <end position="555"/>
    </location>
</feature>
<evidence type="ECO:0000313" key="8">
    <source>
        <dbReference type="EMBL" id="CAE7911577.1"/>
    </source>
</evidence>
<feature type="transmembrane region" description="Helical" evidence="6">
    <location>
        <begin position="630"/>
        <end position="650"/>
    </location>
</feature>
<dbReference type="OrthoDB" id="439917at2759"/>
<protein>
    <submittedName>
        <fullName evidence="8">Scube3 protein</fullName>
    </submittedName>
</protein>
<accession>A0A813BN93</accession>
<evidence type="ECO:0000256" key="3">
    <source>
        <dbReference type="ARBA" id="ARBA00022989"/>
    </source>
</evidence>
<dbReference type="Gene3D" id="2.10.50.10">
    <property type="entry name" value="Tumor Necrosis Factor Receptor, subunit A, domain 2"/>
    <property type="match status" value="2"/>
</dbReference>
<dbReference type="InterPro" id="IPR011641">
    <property type="entry name" value="Tyr-kin_ephrin_A/B_rcpt-like"/>
</dbReference>
<evidence type="ECO:0000256" key="4">
    <source>
        <dbReference type="ARBA" id="ARBA00023136"/>
    </source>
</evidence>
<dbReference type="Gene3D" id="2.160.20.10">
    <property type="entry name" value="Single-stranded right-handed beta-helix, Pectin lyase-like"/>
    <property type="match status" value="1"/>
</dbReference>
<feature type="transmembrane region" description="Helical" evidence="6">
    <location>
        <begin position="662"/>
        <end position="686"/>
    </location>
</feature>
<dbReference type="Proteomes" id="UP000601435">
    <property type="component" value="Unassembled WGS sequence"/>
</dbReference>
<evidence type="ECO:0000256" key="5">
    <source>
        <dbReference type="SAM" id="MobiDB-lite"/>
    </source>
</evidence>
<dbReference type="Gene3D" id="1.20.120.350">
    <property type="entry name" value="Voltage-gated potassium channels. Chain C"/>
    <property type="match status" value="1"/>
</dbReference>
<organism evidence="8 9">
    <name type="scientific">Symbiodinium necroappetens</name>
    <dbReference type="NCBI Taxonomy" id="1628268"/>
    <lineage>
        <taxon>Eukaryota</taxon>
        <taxon>Sar</taxon>
        <taxon>Alveolata</taxon>
        <taxon>Dinophyceae</taxon>
        <taxon>Suessiales</taxon>
        <taxon>Symbiodiniaceae</taxon>
        <taxon>Symbiodinium</taxon>
    </lineage>
</organism>
<feature type="transmembrane region" description="Helical" evidence="6">
    <location>
        <begin position="1540"/>
        <end position="1563"/>
    </location>
</feature>
<dbReference type="PANTHER" id="PTHR11319:SF35">
    <property type="entry name" value="OUTER MEMBRANE PROTEIN PMPC-RELATED"/>
    <property type="match status" value="1"/>
</dbReference>
<dbReference type="Gene3D" id="3.40.50.10140">
    <property type="entry name" value="Toll/interleukin-1 receptor homology (TIR) domain"/>
    <property type="match status" value="1"/>
</dbReference>
<evidence type="ECO:0000256" key="6">
    <source>
        <dbReference type="SAM" id="Phobius"/>
    </source>
</evidence>
<feature type="transmembrane region" description="Helical" evidence="6">
    <location>
        <begin position="856"/>
        <end position="879"/>
    </location>
</feature>
<name>A0A813BN93_9DINO</name>
<sequence length="1602" mass="173431">VRNAIFRNNAAQSNGGGLAIFANGPSRIEINNSIIEGNLANGQGGGIYCTELVNMPAALVLNNVEIRGNEAYGGGGGLSFDCTSLDMAGGSVSNNSVLSGGKGGALQVGQKLRCGSDPIFKDVKFKGNTATTGAVAYFSSAYPSCAIPILEDDDSRWNPSVPSAWHWTDFSAAVSGNSAILGNLQATSPVAIVATSCQGQEVCERQSLLTMEGFPGMSLFFGAMLLDSFNQVTIDDTLQLELVISPGSTCLLDGVLQHRITQGLATIQSVKVLAMVGTIWNSICKFKVRLPLSIITLKKVVPLEVHLHMGPSAVTCPSGWISSGGQQATRECQACPAGSFAVPGASSCTACPAGRFNQEAGTADCLVCPPGHGCPAGTSIPAPCPRGYHQDQEGGSSCSRCPRGTYTQQTASVNCTECVLGMITLETGSDSASSCLCSDGSFVVNGKGCTPCPAGMLCAAGLAPPLQQAGYWAEVEDASRGLYSVFQCRNADECPEGKPEICAPGRTNLACNNCLPKYYPTGNGDCKACEDYDTLGFYVAVIVMWCGAAILLRVMSVGISQSSLSKLTVLAVGNQLVMVIQTFSTISKLQIAWPEPVKTLIEFADLIMMINLDFVKIACVSQHDHPVVKLLGQLLAFPVLALGLGCVWLIQKYLKPNQRLDHLINVLGFILFAFFLSLALATMLPFQCISNPNGTSSMANNPGVLCYESEDHFVLVIVAGVGIILYPVSIMAWAAWATYLYPSRAATGKGIATLYRYRFFFQRFTPQCYFFGLFLLLRNFLLALAPIVLVPVPALQIVAVGTMLLASLALQTRLWPWRTRESNVADLLMMQFVVIVLLGVSPLLEIDETEAATLLGTLLCVPVLAPLVLAVVVMIWMGWRSLQKTARYDVFLCHHKGGAGALARYIKMQLTTLTGCSVFLDADCLESLDGLFDIVREQTKNFVVILTQELPKRMWCAGEVATAHKNAILTVPVKCDGFLSYTESQIDVIPQMWSADEQHALSCRGISTSDVVNSLKVLLALHGVMMPRFGRDAEKHEAIEKIALRCALSRKTYSAENGTTSKARILMTGAVQDAEALSVIEICQHMVQKRLQVTCAIVRTELEVRMMMAYASYFVVLLSRGMLRDPSFARLLLAATAVVQYLSVLFPHAALYQPDPLDKFTGLGTTFGTGLRNFWMVPISTTNFAISDLASDIRLGADSNKPTAAWLRRCALLQLLALPLSPHGSSALIKKQIEEVCGRFRKYQNNAEGLAQDLESDEALQKCANSLDPADFNAVETASCSSPAITPHLDSSMFCPSPGAMSVRSYDMPLEMLMESVIDEKSMGRIEDIDEDDPVFVTNGGMCDGEEIEEAVRLQLAPLEQRVLQVHQDLLPLHVHGVHLDQPGCINTQEIPLPLQVTAESPVLPPPSLPSSCLRQSAVVPATEIAPWKRNSAGSLEMPEDRQAPSLSREAPAKLTVSFSKSAMMGEKKRNSGTPIPLAKSVTTFHFNESDMPWHRRMCHQLVRNARFELLVMMTLLASSATLGVETHVAMQDIHSEPHVIFRIFDITWCVAFVLELVFRIFADGKMFFSIRNPEYGWNWMDTFFVAISTADEAVVLLGFAI</sequence>
<feature type="domain" description="Tyrosine-protein kinase ephrin type A/B receptor-like" evidence="7">
    <location>
        <begin position="383"/>
        <end position="418"/>
    </location>
</feature>
<keyword evidence="4 6" id="KW-0472">Membrane</keyword>
<comment type="caution">
    <text evidence="8">The sequence shown here is derived from an EMBL/GenBank/DDBJ whole genome shotgun (WGS) entry which is preliminary data.</text>
</comment>
<dbReference type="InterPro" id="IPR012334">
    <property type="entry name" value="Pectin_lyas_fold"/>
</dbReference>
<feature type="transmembrane region" description="Helical" evidence="6">
    <location>
        <begin position="1506"/>
        <end position="1525"/>
    </location>
</feature>
<dbReference type="SUPFAM" id="SSF52200">
    <property type="entry name" value="Toll/Interleukin receptor TIR domain"/>
    <property type="match status" value="1"/>
</dbReference>
<feature type="transmembrane region" description="Helical" evidence="6">
    <location>
        <begin position="794"/>
        <end position="812"/>
    </location>
</feature>
<evidence type="ECO:0000259" key="7">
    <source>
        <dbReference type="Pfam" id="PF07699"/>
    </source>
</evidence>
<feature type="non-terminal residue" evidence="8">
    <location>
        <position position="1"/>
    </location>
</feature>